<evidence type="ECO:0000256" key="4">
    <source>
        <dbReference type="ARBA" id="ARBA00022692"/>
    </source>
</evidence>
<evidence type="ECO:0000313" key="9">
    <source>
        <dbReference type="Proteomes" id="UP000579647"/>
    </source>
</evidence>
<evidence type="ECO:0000256" key="7">
    <source>
        <dbReference type="SAM" id="Phobius"/>
    </source>
</evidence>
<feature type="transmembrane region" description="Helical" evidence="7">
    <location>
        <begin position="267"/>
        <end position="288"/>
    </location>
</feature>
<evidence type="ECO:0000256" key="6">
    <source>
        <dbReference type="ARBA" id="ARBA00023136"/>
    </source>
</evidence>
<feature type="transmembrane region" description="Helical" evidence="7">
    <location>
        <begin position="238"/>
        <end position="261"/>
    </location>
</feature>
<feature type="transmembrane region" description="Helical" evidence="7">
    <location>
        <begin position="300"/>
        <end position="319"/>
    </location>
</feature>
<dbReference type="Proteomes" id="UP000579647">
    <property type="component" value="Unassembled WGS sequence"/>
</dbReference>
<feature type="transmembrane region" description="Helical" evidence="7">
    <location>
        <begin position="12"/>
        <end position="32"/>
    </location>
</feature>
<evidence type="ECO:0000256" key="3">
    <source>
        <dbReference type="ARBA" id="ARBA00022475"/>
    </source>
</evidence>
<feature type="transmembrane region" description="Helical" evidence="7">
    <location>
        <begin position="107"/>
        <end position="126"/>
    </location>
</feature>
<evidence type="ECO:0008006" key="10">
    <source>
        <dbReference type="Google" id="ProtNLM"/>
    </source>
</evidence>
<evidence type="ECO:0000313" key="8">
    <source>
        <dbReference type="EMBL" id="MBB5494182.1"/>
    </source>
</evidence>
<comment type="caution">
    <text evidence="8">The sequence shown here is derived from an EMBL/GenBank/DDBJ whole genome shotgun (WGS) entry which is preliminary data.</text>
</comment>
<keyword evidence="5 7" id="KW-1133">Transmembrane helix</keyword>
<sequence>MAARLFGGRPLSGVIVGFGVIASIVVIGYMLGRIPLLGPGAKEVLSKLAFYVASPALLFTILSGTDLSVLVSGPVLVSVLSVLVAALTFLVVGIIRRWGVGRTTVGTLGSSYVNAGNLGIPISVYVLGDASLVAPILLLQLLVLAPVSLTVLDLNNGSAKGFWPVLRRALGTPVRNPVVIASLAGVLVSASAWTPPGPLMEPFELVGGMAVPAMLLAFGISLHGSALPGRGGPDQGPVLLAVALKSVGQPLAAWALGSLVFGLEGAALFSVVVLAALPTAQNVFNYATQYRTGEVLTREVVLLSTFLTVPALFAITFLLG</sequence>
<feature type="transmembrane region" description="Helical" evidence="7">
    <location>
        <begin position="75"/>
        <end position="95"/>
    </location>
</feature>
<dbReference type="PANTHER" id="PTHR36838">
    <property type="entry name" value="AUXIN EFFLUX CARRIER FAMILY PROTEIN"/>
    <property type="match status" value="1"/>
</dbReference>
<accession>A0A840WDD9</accession>
<evidence type="ECO:0000256" key="5">
    <source>
        <dbReference type="ARBA" id="ARBA00022989"/>
    </source>
</evidence>
<evidence type="ECO:0000256" key="1">
    <source>
        <dbReference type="ARBA" id="ARBA00004141"/>
    </source>
</evidence>
<dbReference type="GO" id="GO:0055085">
    <property type="term" value="P:transmembrane transport"/>
    <property type="evidence" value="ECO:0007669"/>
    <property type="project" value="InterPro"/>
</dbReference>
<feature type="transmembrane region" description="Helical" evidence="7">
    <location>
        <begin position="174"/>
        <end position="193"/>
    </location>
</feature>
<keyword evidence="3" id="KW-1003">Cell membrane</keyword>
<dbReference type="EMBL" id="JACHDO010000001">
    <property type="protein sequence ID" value="MBB5494182.1"/>
    <property type="molecule type" value="Genomic_DNA"/>
</dbReference>
<feature type="transmembrane region" description="Helical" evidence="7">
    <location>
        <begin position="205"/>
        <end position="226"/>
    </location>
</feature>
<name>A0A840WDD9_9ACTN</name>
<dbReference type="AlphaFoldDB" id="A0A840WDD9"/>
<keyword evidence="6 7" id="KW-0472">Membrane</keyword>
<evidence type="ECO:0000256" key="2">
    <source>
        <dbReference type="ARBA" id="ARBA00022448"/>
    </source>
</evidence>
<keyword evidence="2" id="KW-0813">Transport</keyword>
<comment type="subcellular location">
    <subcellularLocation>
        <location evidence="1">Membrane</location>
        <topology evidence="1">Multi-pass membrane protein</topology>
    </subcellularLocation>
</comment>
<feature type="transmembrane region" description="Helical" evidence="7">
    <location>
        <begin position="44"/>
        <end position="63"/>
    </location>
</feature>
<proteinExistence type="predicted"/>
<dbReference type="Pfam" id="PF03547">
    <property type="entry name" value="Mem_trans"/>
    <property type="match status" value="1"/>
</dbReference>
<keyword evidence="4 7" id="KW-0812">Transmembrane</keyword>
<organism evidence="8 9">
    <name type="scientific">Nocardiopsis metallicus</name>
    <dbReference type="NCBI Taxonomy" id="179819"/>
    <lineage>
        <taxon>Bacteria</taxon>
        <taxon>Bacillati</taxon>
        <taxon>Actinomycetota</taxon>
        <taxon>Actinomycetes</taxon>
        <taxon>Streptosporangiales</taxon>
        <taxon>Nocardiopsidaceae</taxon>
        <taxon>Nocardiopsis</taxon>
    </lineage>
</organism>
<dbReference type="PANTHER" id="PTHR36838:SF3">
    <property type="entry name" value="TRANSPORTER AUXIN EFFLUX CARRIER EC FAMILY"/>
    <property type="match status" value="1"/>
</dbReference>
<dbReference type="InterPro" id="IPR004776">
    <property type="entry name" value="Mem_transp_PIN-like"/>
</dbReference>
<dbReference type="GO" id="GO:0016020">
    <property type="term" value="C:membrane"/>
    <property type="evidence" value="ECO:0007669"/>
    <property type="project" value="UniProtKB-SubCell"/>
</dbReference>
<keyword evidence="9" id="KW-1185">Reference proteome</keyword>
<gene>
    <name evidence="8" type="ORF">HNR07_005319</name>
</gene>
<reference evidence="8 9" key="1">
    <citation type="submission" date="2020-08" db="EMBL/GenBank/DDBJ databases">
        <title>Sequencing the genomes of 1000 actinobacteria strains.</title>
        <authorList>
            <person name="Klenk H.-P."/>
        </authorList>
    </citation>
    <scope>NUCLEOTIDE SEQUENCE [LARGE SCALE GENOMIC DNA]</scope>
    <source>
        <strain evidence="8 9">DSM 44598</strain>
    </source>
</reference>
<protein>
    <recommendedName>
        <fullName evidence="10">AEC family transporter</fullName>
    </recommendedName>
</protein>
<feature type="transmembrane region" description="Helical" evidence="7">
    <location>
        <begin position="132"/>
        <end position="154"/>
    </location>
</feature>